<dbReference type="SMART" id="SM00612">
    <property type="entry name" value="Kelch"/>
    <property type="match status" value="6"/>
</dbReference>
<dbReference type="SUPFAM" id="SSF50965">
    <property type="entry name" value="Galactose oxidase, central domain"/>
    <property type="match status" value="1"/>
</dbReference>
<sequence>MGARQRSVGPQSLAPGRRTEIRKAPGHRWRRSSDAECRISQHRRVRPERPGVEPRERYGYRAVGPSRGRPCRRPSPGSGRFRPACSRRGRLPPDDIFGDLHTRRSRPMNAVQMMTGAWATAGPLPEGTVTFDQNNQLVRLDDGRVLLAGGTDAVFAATATAALFDPATDTWSTTGSMSSTRRIHTMTLLPDGKVLAAGGIAGPFRFPTPSVASADLFDPKSGTWSPTGSMTEPRLGHTATLLADGRVLVAGGGRVRGTDSGRTLATAELYDPATGLWTATETMTDARVDSQSVLLPDGRVLLVGGTVETGHGTFAHLAFCELFDPILEKWTTTGSMSVPRNNHQATLLPGGDVLVTGGTVAGVVPGTIYDPHSHSSVEMYSIEAETWTPVAPLPIGRARHQALVLRDGRLLVSGGADEASLQVGYASTVIYDPLSGKWSATGGLATGRYDHGAVLLEDGRVLAAGGLAAAQTVTPTTELFTA</sequence>
<accession>A0A4R4ZW88</accession>
<dbReference type="PANTHER" id="PTHR46344">
    <property type="entry name" value="OS02G0202900 PROTEIN"/>
    <property type="match status" value="1"/>
</dbReference>
<dbReference type="Gene3D" id="2.120.10.80">
    <property type="entry name" value="Kelch-type beta propeller"/>
    <property type="match status" value="1"/>
</dbReference>
<dbReference type="Gene3D" id="2.130.10.80">
    <property type="entry name" value="Galactose oxidase/kelch, beta-propeller"/>
    <property type="match status" value="4"/>
</dbReference>
<feature type="compositionally biased region" description="Basic and acidic residues" evidence="3">
    <location>
        <begin position="47"/>
        <end position="59"/>
    </location>
</feature>
<dbReference type="OrthoDB" id="251941at2"/>
<proteinExistence type="predicted"/>
<comment type="caution">
    <text evidence="4">The sequence shown here is derived from an EMBL/GenBank/DDBJ whole genome shotgun (WGS) entry which is preliminary data.</text>
</comment>
<keyword evidence="5" id="KW-1185">Reference proteome</keyword>
<protein>
    <submittedName>
        <fullName evidence="4">Kelch-like protein 17</fullName>
    </submittedName>
</protein>
<feature type="compositionally biased region" description="Low complexity" evidence="3">
    <location>
        <begin position="64"/>
        <end position="83"/>
    </location>
</feature>
<evidence type="ECO:0000313" key="4">
    <source>
        <dbReference type="EMBL" id="TDD63461.1"/>
    </source>
</evidence>
<evidence type="ECO:0000256" key="2">
    <source>
        <dbReference type="ARBA" id="ARBA00022737"/>
    </source>
</evidence>
<dbReference type="EMBL" id="SMKX01000001">
    <property type="protein sequence ID" value="TDD63461.1"/>
    <property type="molecule type" value="Genomic_DNA"/>
</dbReference>
<dbReference type="InterPro" id="IPR037293">
    <property type="entry name" value="Gal_Oxidase_central_sf"/>
</dbReference>
<evidence type="ECO:0000256" key="1">
    <source>
        <dbReference type="ARBA" id="ARBA00022441"/>
    </source>
</evidence>
<name>A0A4R4ZW88_9ACTN</name>
<keyword evidence="1" id="KW-0880">Kelch repeat</keyword>
<dbReference type="Pfam" id="PF24681">
    <property type="entry name" value="Kelch_KLHDC2_KLHL20_DRC7"/>
    <property type="match status" value="1"/>
</dbReference>
<feature type="region of interest" description="Disordered" evidence="3">
    <location>
        <begin position="1"/>
        <end position="101"/>
    </location>
</feature>
<evidence type="ECO:0000256" key="3">
    <source>
        <dbReference type="SAM" id="MobiDB-lite"/>
    </source>
</evidence>
<dbReference type="Proteomes" id="UP000295124">
    <property type="component" value="Unassembled WGS sequence"/>
</dbReference>
<dbReference type="InterPro" id="IPR006652">
    <property type="entry name" value="Kelch_1"/>
</dbReference>
<reference evidence="4 5" key="1">
    <citation type="submission" date="2019-03" db="EMBL/GenBank/DDBJ databases">
        <title>Draft genome sequences of novel Actinobacteria.</title>
        <authorList>
            <person name="Sahin N."/>
            <person name="Ay H."/>
            <person name="Saygin H."/>
        </authorList>
    </citation>
    <scope>NUCLEOTIDE SEQUENCE [LARGE SCALE GENOMIC DNA]</scope>
    <source>
        <strain evidence="4 5">JCM 13523</strain>
    </source>
</reference>
<dbReference type="PANTHER" id="PTHR46344:SF27">
    <property type="entry name" value="KELCH REPEAT SUPERFAMILY PROTEIN"/>
    <property type="match status" value="1"/>
</dbReference>
<dbReference type="InterPro" id="IPR011043">
    <property type="entry name" value="Gal_Oxase/kelch_b-propeller"/>
</dbReference>
<organism evidence="4 5">
    <name type="scientific">Kribbella antibiotica</name>
    <dbReference type="NCBI Taxonomy" id="190195"/>
    <lineage>
        <taxon>Bacteria</taxon>
        <taxon>Bacillati</taxon>
        <taxon>Actinomycetota</taxon>
        <taxon>Actinomycetes</taxon>
        <taxon>Propionibacteriales</taxon>
        <taxon>Kribbellaceae</taxon>
        <taxon>Kribbella</taxon>
    </lineage>
</organism>
<evidence type="ECO:0000313" key="5">
    <source>
        <dbReference type="Proteomes" id="UP000295124"/>
    </source>
</evidence>
<dbReference type="InterPro" id="IPR015915">
    <property type="entry name" value="Kelch-typ_b-propeller"/>
</dbReference>
<gene>
    <name evidence="4" type="ORF">E1263_00475</name>
</gene>
<keyword evidence="2" id="KW-0677">Repeat</keyword>
<dbReference type="AlphaFoldDB" id="A0A4R4ZW88"/>